<name>A0AAV0H024_9ROSI</name>
<evidence type="ECO:0000313" key="2">
    <source>
        <dbReference type="Proteomes" id="UP001154282"/>
    </source>
</evidence>
<dbReference type="Proteomes" id="UP001154282">
    <property type="component" value="Unassembled WGS sequence"/>
</dbReference>
<sequence length="191" mass="21375">SRPPTPHKHHSHRTAAKLAGHRTNLVRISPGTGRQPYPVVGPAKQVDMADNVELIGDYTDHFLNGVRYANFEDAVTETKNIAMSLGFFLTKGSMKPRDLGNERSLGICYMYCDRCSRERKSYKPDPSKESRGNTSSKGAGCMFKIKIKEILVNPDARDGPTFWEIQGVAEQGTGLRRGYHSHEKMLYPEGH</sequence>
<keyword evidence="2" id="KW-1185">Reference proteome</keyword>
<dbReference type="AlphaFoldDB" id="A0AAV0H024"/>
<dbReference type="EMBL" id="CAMGYJ010000002">
    <property type="protein sequence ID" value="CAI0377675.1"/>
    <property type="molecule type" value="Genomic_DNA"/>
</dbReference>
<evidence type="ECO:0000313" key="1">
    <source>
        <dbReference type="EMBL" id="CAI0377675.1"/>
    </source>
</evidence>
<accession>A0AAV0H024</accession>
<protein>
    <submittedName>
        <fullName evidence="1">Uncharacterized protein</fullName>
    </submittedName>
</protein>
<proteinExistence type="predicted"/>
<organism evidence="1 2">
    <name type="scientific">Linum tenue</name>
    <dbReference type="NCBI Taxonomy" id="586396"/>
    <lineage>
        <taxon>Eukaryota</taxon>
        <taxon>Viridiplantae</taxon>
        <taxon>Streptophyta</taxon>
        <taxon>Embryophyta</taxon>
        <taxon>Tracheophyta</taxon>
        <taxon>Spermatophyta</taxon>
        <taxon>Magnoliopsida</taxon>
        <taxon>eudicotyledons</taxon>
        <taxon>Gunneridae</taxon>
        <taxon>Pentapetalae</taxon>
        <taxon>rosids</taxon>
        <taxon>fabids</taxon>
        <taxon>Malpighiales</taxon>
        <taxon>Linaceae</taxon>
        <taxon>Linum</taxon>
    </lineage>
</organism>
<feature type="non-terminal residue" evidence="1">
    <location>
        <position position="191"/>
    </location>
</feature>
<reference evidence="1" key="1">
    <citation type="submission" date="2022-08" db="EMBL/GenBank/DDBJ databases">
        <authorList>
            <person name="Gutierrez-Valencia J."/>
        </authorList>
    </citation>
    <scope>NUCLEOTIDE SEQUENCE</scope>
</reference>
<feature type="non-terminal residue" evidence="1">
    <location>
        <position position="1"/>
    </location>
</feature>
<comment type="caution">
    <text evidence="1">The sequence shown here is derived from an EMBL/GenBank/DDBJ whole genome shotgun (WGS) entry which is preliminary data.</text>
</comment>
<gene>
    <name evidence="1" type="ORF">LITE_LOCUS1553</name>
</gene>